<feature type="transmembrane region" description="Helical" evidence="2">
    <location>
        <begin position="497"/>
        <end position="521"/>
    </location>
</feature>
<sequence>MASRASPLAPSRPTECEKGDGGKNTTRSTQLRSQHPDDDSDDAGNVISLREALGWVLAAVFCVVTVFVIFAPTHLTRHLISSVFTKCKHNRYIPSSSSSKSQHVHAHRPPPTTYISTKNTLCATYASKLFQPTDRTAHIHAQAAFVKTILDVAFLGNYSVYTHPADMGLLRSGRYNNHPVDVLPFFNGAYTSSNRDNSPAAVNFLDGMSGTCSGGGGYKSHFRRAKDVDISAFTPAGCAHPHRYARTNQGRMRTQMERYLAKILKCDIAPPVLPAYDGRGLREVHKFMAVTDAELGYFIRQLSHAMIFIGVSPADSHVVGRTLRVAFEREVSTFENAKAEWRPCARPAKGKPLGPGRKKLAAQISTAMYIEVLKRQIFDIGPNSDPALGNPDFVTGGGGDFGSFLPTPTPDPLRPTPDPFTPTPDPLTPSPEPTPIDTPFDPPFDTPIDTATDEPIDTATKGPDTTTAPTRTSTSSTATGSATETTTASSSNSSLPAAVGGGVGGGLGVVLVAGVVAFFVIRRRRRPTGGDMPTAPTAQYGPMTISPAGLDGQEIGGIADAETGYGGIQGEQPGSRRPTPFFS</sequence>
<gene>
    <name evidence="3" type="ORF">TWF696_008971</name>
</gene>
<feature type="transmembrane region" description="Helical" evidence="2">
    <location>
        <begin position="52"/>
        <end position="71"/>
    </location>
</feature>
<feature type="compositionally biased region" description="Pro residues" evidence="1">
    <location>
        <begin position="407"/>
        <end position="445"/>
    </location>
</feature>
<keyword evidence="2" id="KW-1133">Transmembrane helix</keyword>
<dbReference type="EMBL" id="JAVHNQ010000008">
    <property type="protein sequence ID" value="KAK6340647.1"/>
    <property type="molecule type" value="Genomic_DNA"/>
</dbReference>
<keyword evidence="2" id="KW-0472">Membrane</keyword>
<proteinExistence type="predicted"/>
<evidence type="ECO:0000256" key="1">
    <source>
        <dbReference type="SAM" id="MobiDB-lite"/>
    </source>
</evidence>
<accession>A0AAV9UG73</accession>
<comment type="caution">
    <text evidence="3">The sequence shown here is derived from an EMBL/GenBank/DDBJ whole genome shotgun (WGS) entry which is preliminary data.</text>
</comment>
<feature type="compositionally biased region" description="Low complexity" evidence="1">
    <location>
        <begin position="458"/>
        <end position="495"/>
    </location>
</feature>
<evidence type="ECO:0000256" key="2">
    <source>
        <dbReference type="SAM" id="Phobius"/>
    </source>
</evidence>
<feature type="region of interest" description="Disordered" evidence="1">
    <location>
        <begin position="1"/>
        <end position="43"/>
    </location>
</feature>
<dbReference type="AlphaFoldDB" id="A0AAV9UG73"/>
<evidence type="ECO:0000313" key="4">
    <source>
        <dbReference type="Proteomes" id="UP001375240"/>
    </source>
</evidence>
<reference evidence="3 4" key="1">
    <citation type="submission" date="2019-10" db="EMBL/GenBank/DDBJ databases">
        <authorList>
            <person name="Palmer J.M."/>
        </authorList>
    </citation>
    <scope>NUCLEOTIDE SEQUENCE [LARGE SCALE GENOMIC DNA]</scope>
    <source>
        <strain evidence="3 4">TWF696</strain>
    </source>
</reference>
<feature type="region of interest" description="Disordered" evidence="1">
    <location>
        <begin position="388"/>
        <end position="495"/>
    </location>
</feature>
<evidence type="ECO:0000313" key="3">
    <source>
        <dbReference type="EMBL" id="KAK6340647.1"/>
    </source>
</evidence>
<protein>
    <submittedName>
        <fullName evidence="3">Uncharacterized protein</fullName>
    </submittedName>
</protein>
<feature type="region of interest" description="Disordered" evidence="1">
    <location>
        <begin position="556"/>
        <end position="583"/>
    </location>
</feature>
<dbReference type="Proteomes" id="UP001375240">
    <property type="component" value="Unassembled WGS sequence"/>
</dbReference>
<organism evidence="3 4">
    <name type="scientific">Orbilia brochopaga</name>
    <dbReference type="NCBI Taxonomy" id="3140254"/>
    <lineage>
        <taxon>Eukaryota</taxon>
        <taxon>Fungi</taxon>
        <taxon>Dikarya</taxon>
        <taxon>Ascomycota</taxon>
        <taxon>Pezizomycotina</taxon>
        <taxon>Orbiliomycetes</taxon>
        <taxon>Orbiliales</taxon>
        <taxon>Orbiliaceae</taxon>
        <taxon>Orbilia</taxon>
    </lineage>
</organism>
<keyword evidence="4" id="KW-1185">Reference proteome</keyword>
<keyword evidence="2" id="KW-0812">Transmembrane</keyword>
<name>A0AAV9UG73_9PEZI</name>
<feature type="compositionally biased region" description="Polar residues" evidence="1">
    <location>
        <begin position="23"/>
        <end position="33"/>
    </location>
</feature>